<keyword evidence="5" id="KW-1185">Reference proteome</keyword>
<keyword evidence="1" id="KW-1133">Transmembrane helix</keyword>
<dbReference type="EMBL" id="RDQZ01000007">
    <property type="protein sequence ID" value="RXH14644.1"/>
    <property type="molecule type" value="Genomic_DNA"/>
</dbReference>
<reference evidence="2 4" key="1">
    <citation type="submission" date="2018-06" db="EMBL/GenBank/DDBJ databases">
        <title>Comparative genomics of rhizobia nodulating Arachis hypogaea in China.</title>
        <authorList>
            <person name="Li Y."/>
        </authorList>
    </citation>
    <scope>NUCLEOTIDE SEQUENCE [LARGE SCALE GENOMIC DNA]</scope>
    <source>
        <strain evidence="2 4">CCBAU 51670</strain>
    </source>
</reference>
<dbReference type="AlphaFoldDB" id="A0AAE5X7Z1"/>
<feature type="transmembrane region" description="Helical" evidence="1">
    <location>
        <begin position="69"/>
        <end position="92"/>
    </location>
</feature>
<evidence type="ECO:0000313" key="2">
    <source>
        <dbReference type="EMBL" id="QAU50316.1"/>
    </source>
</evidence>
<organism evidence="2 4">
    <name type="scientific">Bradyrhizobium guangzhouense</name>
    <dbReference type="NCBI Taxonomy" id="1325095"/>
    <lineage>
        <taxon>Bacteria</taxon>
        <taxon>Pseudomonadati</taxon>
        <taxon>Pseudomonadota</taxon>
        <taxon>Alphaproteobacteria</taxon>
        <taxon>Hyphomicrobiales</taxon>
        <taxon>Nitrobacteraceae</taxon>
        <taxon>Bradyrhizobium</taxon>
    </lineage>
</organism>
<dbReference type="EMBL" id="CP030053">
    <property type="protein sequence ID" value="QAU50316.1"/>
    <property type="molecule type" value="Genomic_DNA"/>
</dbReference>
<protein>
    <submittedName>
        <fullName evidence="2">Uncharacterized protein</fullName>
    </submittedName>
</protein>
<gene>
    <name evidence="3" type="ORF">EAS56_11765</name>
    <name evidence="2" type="ORF">XH91_23215</name>
</gene>
<proteinExistence type="predicted"/>
<sequence length="113" mass="12243">MAPGGAGRRSFLPRGQKRQSLPLPFWAETTTFHSEIDGLTAMERTGFEPFGEPLVSATDSQPQSRASKLLLRAGTGVFWTLVAGIVLARAAFFEPGVYDSFSHVASLAKNLLF</sequence>
<evidence type="ECO:0000313" key="4">
    <source>
        <dbReference type="Proteomes" id="UP000288972"/>
    </source>
</evidence>
<evidence type="ECO:0000313" key="3">
    <source>
        <dbReference type="EMBL" id="RXH14644.1"/>
    </source>
</evidence>
<evidence type="ECO:0000256" key="1">
    <source>
        <dbReference type="SAM" id="Phobius"/>
    </source>
</evidence>
<keyword evidence="1" id="KW-0472">Membrane</keyword>
<keyword evidence="1" id="KW-0812">Transmembrane</keyword>
<dbReference type="Proteomes" id="UP000288972">
    <property type="component" value="Chromosome"/>
</dbReference>
<reference evidence="3 5" key="2">
    <citation type="submission" date="2018-10" db="EMBL/GenBank/DDBJ databases">
        <title>Bradyrhizobium sp. nov., effective nodules isolated from peanut in China.</title>
        <authorList>
            <person name="Li Y."/>
        </authorList>
    </citation>
    <scope>NUCLEOTIDE SEQUENCE [LARGE SCALE GENOMIC DNA]</scope>
    <source>
        <strain evidence="3 5">CCBAU 53426</strain>
    </source>
</reference>
<name>A0AAE5X7Z1_9BRAD</name>
<evidence type="ECO:0000313" key="5">
    <source>
        <dbReference type="Proteomes" id="UP000290401"/>
    </source>
</evidence>
<dbReference type="Proteomes" id="UP000290401">
    <property type="component" value="Unassembled WGS sequence"/>
</dbReference>
<dbReference type="KEGG" id="bgz:XH91_23215"/>
<accession>A0AAE5X7Z1</accession>